<dbReference type="Pfam" id="PF25888">
    <property type="entry name" value="WHD_DnaB"/>
    <property type="match status" value="1"/>
</dbReference>
<keyword evidence="5" id="KW-1185">Reference proteome</keyword>
<dbReference type="KEGG" id="mphc:DMC14_000590"/>
<dbReference type="Proteomes" id="UP000256585">
    <property type="component" value="Chromosome"/>
</dbReference>
<dbReference type="InterPro" id="IPR006343">
    <property type="entry name" value="DnaB/C_C"/>
</dbReference>
<organism evidence="4 5">
    <name type="scientific">Metamycoplasma phocicerebrale</name>
    <dbReference type="NCBI Taxonomy" id="142649"/>
    <lineage>
        <taxon>Bacteria</taxon>
        <taxon>Bacillati</taxon>
        <taxon>Mycoplasmatota</taxon>
        <taxon>Mycoplasmoidales</taxon>
        <taxon>Metamycoplasmataceae</taxon>
        <taxon>Metamycoplasma</taxon>
    </lineage>
</organism>
<feature type="domain" description="DnaB/C C-terminal" evidence="2">
    <location>
        <begin position="192"/>
        <end position="249"/>
    </location>
</feature>
<evidence type="ECO:0000259" key="2">
    <source>
        <dbReference type="Pfam" id="PF07261"/>
    </source>
</evidence>
<dbReference type="InterPro" id="IPR058660">
    <property type="entry name" value="WHD_DnaB"/>
</dbReference>
<gene>
    <name evidence="4" type="ORF">DMC14_000590</name>
</gene>
<reference evidence="4" key="1">
    <citation type="submission" date="2019-03" db="EMBL/GenBank/DDBJ databases">
        <title>Draft Sequence and Annotation of the Mycoplasma phocicerebrale Strain 1049T Genome.</title>
        <authorList>
            <person name="Frasca S.Jr."/>
            <person name="Kutish G.F."/>
            <person name="Castellanos Gell J."/>
            <person name="Michaels D.L."/>
            <person name="Brown D.R."/>
        </authorList>
    </citation>
    <scope>NUCLEOTIDE SEQUENCE</scope>
    <source>
        <strain evidence="4">1049</strain>
    </source>
</reference>
<protein>
    <submittedName>
        <fullName evidence="4">Uncharacterized protein</fullName>
    </submittedName>
</protein>
<evidence type="ECO:0000259" key="3">
    <source>
        <dbReference type="Pfam" id="PF25888"/>
    </source>
</evidence>
<proteinExistence type="inferred from homology"/>
<dbReference type="AlphaFoldDB" id="A0A3Q9V9Y5"/>
<dbReference type="EMBL" id="CP033058">
    <property type="protein sequence ID" value="AZZ65301.1"/>
    <property type="molecule type" value="Genomic_DNA"/>
</dbReference>
<dbReference type="OrthoDB" id="395744at2"/>
<dbReference type="RefSeq" id="WP_116171880.1">
    <property type="nucleotide sequence ID" value="NZ_CP033058.2"/>
</dbReference>
<name>A0A3Q9V9Y5_9BACT</name>
<feature type="domain" description="Replicative helicase loading/DNA remodeling protein DnaB N-terminal winged helix" evidence="3">
    <location>
        <begin position="5"/>
        <end position="168"/>
    </location>
</feature>
<evidence type="ECO:0000313" key="5">
    <source>
        <dbReference type="Proteomes" id="UP000256585"/>
    </source>
</evidence>
<evidence type="ECO:0000313" key="4">
    <source>
        <dbReference type="EMBL" id="AZZ65301.1"/>
    </source>
</evidence>
<accession>A0A3Q9V9Y5</accession>
<dbReference type="Pfam" id="PF07261">
    <property type="entry name" value="DnaB_2"/>
    <property type="match status" value="1"/>
</dbReference>
<sequence length="292" mass="33889">MNQVKFFIDNSEDVSTKDLINIRTFYSPIVGTQGISLYHYFFDLYNTNNIEKYDLSETSEFLILSIEEIEKAKQKLEGIGLIRTFQDENGNLLIKLNKPLNANEIVKNSLISNLLISKIGNYKYQQLIKNNAVYSQDFSNLNDVSKNFFDVYSEENLILEQSDDNIFDFTLVDEAHLLSNLKSEEYIHYFTKKELSPSQILMLKKIKLLKFKDKAINAFIKYSINVNNSIVCNYIEKIANDFAKRNLFEAALIDSELNEIANFKNKNGLTNKINKVKNNTLNKYDDGLKWDD</sequence>
<evidence type="ECO:0000256" key="1">
    <source>
        <dbReference type="ARBA" id="ARBA00093462"/>
    </source>
</evidence>
<comment type="similarity">
    <text evidence="1">Belongs to the DnaB/DnaD family.</text>
</comment>